<reference evidence="1" key="2">
    <citation type="journal article" date="2015" name="Data Brief">
        <title>Shoot transcriptome of the giant reed, Arundo donax.</title>
        <authorList>
            <person name="Barrero R.A."/>
            <person name="Guerrero F.D."/>
            <person name="Moolhuijzen P."/>
            <person name="Goolsby J.A."/>
            <person name="Tidwell J."/>
            <person name="Bellgard S.E."/>
            <person name="Bellgard M.I."/>
        </authorList>
    </citation>
    <scope>NUCLEOTIDE SEQUENCE</scope>
    <source>
        <tissue evidence="1">Shoot tissue taken approximately 20 cm above the soil surface</tissue>
    </source>
</reference>
<name>A0A0A9CB59_ARUDO</name>
<accession>A0A0A9CB59</accession>
<reference evidence="1" key="1">
    <citation type="submission" date="2014-09" db="EMBL/GenBank/DDBJ databases">
        <authorList>
            <person name="Magalhaes I.L.F."/>
            <person name="Oliveira U."/>
            <person name="Santos F.R."/>
            <person name="Vidigal T.H.D.A."/>
            <person name="Brescovit A.D."/>
            <person name="Santos A.J."/>
        </authorList>
    </citation>
    <scope>NUCLEOTIDE SEQUENCE</scope>
    <source>
        <tissue evidence="1">Shoot tissue taken approximately 20 cm above the soil surface</tissue>
    </source>
</reference>
<dbReference type="EMBL" id="GBRH01225064">
    <property type="protein sequence ID" value="JAD72831.1"/>
    <property type="molecule type" value="Transcribed_RNA"/>
</dbReference>
<dbReference type="AlphaFoldDB" id="A0A0A9CB59"/>
<sequence>MLIGSFSCFLQNFHVSVLSITKRKHTPCYATNNQFPNGNQTVHTSNHP</sequence>
<organism evidence="1">
    <name type="scientific">Arundo donax</name>
    <name type="common">Giant reed</name>
    <name type="synonym">Donax arundinaceus</name>
    <dbReference type="NCBI Taxonomy" id="35708"/>
    <lineage>
        <taxon>Eukaryota</taxon>
        <taxon>Viridiplantae</taxon>
        <taxon>Streptophyta</taxon>
        <taxon>Embryophyta</taxon>
        <taxon>Tracheophyta</taxon>
        <taxon>Spermatophyta</taxon>
        <taxon>Magnoliopsida</taxon>
        <taxon>Liliopsida</taxon>
        <taxon>Poales</taxon>
        <taxon>Poaceae</taxon>
        <taxon>PACMAD clade</taxon>
        <taxon>Arundinoideae</taxon>
        <taxon>Arundineae</taxon>
        <taxon>Arundo</taxon>
    </lineage>
</organism>
<proteinExistence type="predicted"/>
<evidence type="ECO:0000313" key="1">
    <source>
        <dbReference type="EMBL" id="JAD72831.1"/>
    </source>
</evidence>
<protein>
    <submittedName>
        <fullName evidence="1">Uncharacterized protein</fullName>
    </submittedName>
</protein>